<gene>
    <name evidence="1" type="ORF">METZ01_LOCUS261360</name>
</gene>
<organism evidence="1">
    <name type="scientific">marine metagenome</name>
    <dbReference type="NCBI Taxonomy" id="408172"/>
    <lineage>
        <taxon>unclassified sequences</taxon>
        <taxon>metagenomes</taxon>
        <taxon>ecological metagenomes</taxon>
    </lineage>
</organism>
<dbReference type="EMBL" id="UINC01072689">
    <property type="protein sequence ID" value="SVC08506.1"/>
    <property type="molecule type" value="Genomic_DNA"/>
</dbReference>
<proteinExistence type="predicted"/>
<protein>
    <submittedName>
        <fullName evidence="1">Uncharacterized protein</fullName>
    </submittedName>
</protein>
<dbReference type="AlphaFoldDB" id="A0A382J9D5"/>
<accession>A0A382J9D5</accession>
<sequence>MNCAVTTQIVLKLYYPFQKSIHYMKDAYFYLGIFFFTDFRILEI</sequence>
<evidence type="ECO:0000313" key="1">
    <source>
        <dbReference type="EMBL" id="SVC08506.1"/>
    </source>
</evidence>
<reference evidence="1" key="1">
    <citation type="submission" date="2018-05" db="EMBL/GenBank/DDBJ databases">
        <authorList>
            <person name="Lanie J.A."/>
            <person name="Ng W.-L."/>
            <person name="Kazmierczak K.M."/>
            <person name="Andrzejewski T.M."/>
            <person name="Davidsen T.M."/>
            <person name="Wayne K.J."/>
            <person name="Tettelin H."/>
            <person name="Glass J.I."/>
            <person name="Rusch D."/>
            <person name="Podicherti R."/>
            <person name="Tsui H.-C.T."/>
            <person name="Winkler M.E."/>
        </authorList>
    </citation>
    <scope>NUCLEOTIDE SEQUENCE</scope>
</reference>
<name>A0A382J9D5_9ZZZZ</name>